<evidence type="ECO:0000313" key="2">
    <source>
        <dbReference type="EMBL" id="CAF4062140.1"/>
    </source>
</evidence>
<accession>A0A815FU71</accession>
<protein>
    <submittedName>
        <fullName evidence="1">Uncharacterized protein</fullName>
    </submittedName>
</protein>
<sequence length="100" mass="11638">MTQEVQDIASEIERVLINCYSYLQYQFSDGILKGFKCDDTNKYIYEYRPDSDNEQVIRLVFNEKLEPNSDTLESVAEKCNRSEFIRLVLPATSTDNLPTN</sequence>
<name>A0A815FU71_9BILA</name>
<evidence type="ECO:0000313" key="3">
    <source>
        <dbReference type="Proteomes" id="UP000663891"/>
    </source>
</evidence>
<proteinExistence type="predicted"/>
<comment type="caution">
    <text evidence="1">The sequence shown here is derived from an EMBL/GenBank/DDBJ whole genome shotgun (WGS) entry which is preliminary data.</text>
</comment>
<reference evidence="1" key="1">
    <citation type="submission" date="2021-02" db="EMBL/GenBank/DDBJ databases">
        <authorList>
            <person name="Nowell W R."/>
        </authorList>
    </citation>
    <scope>NUCLEOTIDE SEQUENCE</scope>
</reference>
<dbReference type="Proteomes" id="UP000663881">
    <property type="component" value="Unassembled WGS sequence"/>
</dbReference>
<dbReference type="Proteomes" id="UP000663891">
    <property type="component" value="Unassembled WGS sequence"/>
</dbReference>
<organism evidence="1 3">
    <name type="scientific">Adineta steineri</name>
    <dbReference type="NCBI Taxonomy" id="433720"/>
    <lineage>
        <taxon>Eukaryota</taxon>
        <taxon>Metazoa</taxon>
        <taxon>Spiralia</taxon>
        <taxon>Gnathifera</taxon>
        <taxon>Rotifera</taxon>
        <taxon>Eurotatoria</taxon>
        <taxon>Bdelloidea</taxon>
        <taxon>Adinetida</taxon>
        <taxon>Adinetidae</taxon>
        <taxon>Adineta</taxon>
    </lineage>
</organism>
<dbReference type="EMBL" id="CAJNON010000600">
    <property type="protein sequence ID" value="CAF1329714.1"/>
    <property type="molecule type" value="Genomic_DNA"/>
</dbReference>
<dbReference type="EMBL" id="CAJOAY010004262">
    <property type="protein sequence ID" value="CAF4062140.1"/>
    <property type="molecule type" value="Genomic_DNA"/>
</dbReference>
<evidence type="ECO:0000313" key="1">
    <source>
        <dbReference type="EMBL" id="CAF1329714.1"/>
    </source>
</evidence>
<gene>
    <name evidence="2" type="ORF">OKA104_LOCUS33450</name>
    <name evidence="1" type="ORF">VCS650_LOCUS32614</name>
</gene>
<dbReference type="AlphaFoldDB" id="A0A815FU71"/>